<feature type="region of interest" description="Disordered" evidence="1">
    <location>
        <begin position="56"/>
        <end position="82"/>
    </location>
</feature>
<evidence type="ECO:0000313" key="3">
    <source>
        <dbReference type="EMBL" id="MEB3958731.1"/>
    </source>
</evidence>
<organism evidence="3 4">
    <name type="scientific">Streptomyces kunmingensis</name>
    <dbReference type="NCBI Taxonomy" id="68225"/>
    <lineage>
        <taxon>Bacteria</taxon>
        <taxon>Bacillati</taxon>
        <taxon>Actinomycetota</taxon>
        <taxon>Actinomycetes</taxon>
        <taxon>Kitasatosporales</taxon>
        <taxon>Streptomycetaceae</taxon>
        <taxon>Streptomyces</taxon>
    </lineage>
</organism>
<feature type="compositionally biased region" description="Pro residues" evidence="1">
    <location>
        <begin position="65"/>
        <end position="82"/>
    </location>
</feature>
<evidence type="ECO:0000256" key="1">
    <source>
        <dbReference type="SAM" id="MobiDB-lite"/>
    </source>
</evidence>
<dbReference type="RefSeq" id="WP_324765712.1">
    <property type="nucleotide sequence ID" value="NZ_BAAATS010000022.1"/>
</dbReference>
<evidence type="ECO:0000313" key="4">
    <source>
        <dbReference type="Proteomes" id="UP001352223"/>
    </source>
</evidence>
<evidence type="ECO:0000256" key="2">
    <source>
        <dbReference type="SAM" id="SignalP"/>
    </source>
</evidence>
<keyword evidence="4" id="KW-1185">Reference proteome</keyword>
<dbReference type="EMBL" id="JAOZYB010000001">
    <property type="protein sequence ID" value="MEB3958731.1"/>
    <property type="molecule type" value="Genomic_DNA"/>
</dbReference>
<dbReference type="Proteomes" id="UP001352223">
    <property type="component" value="Unassembled WGS sequence"/>
</dbReference>
<keyword evidence="2" id="KW-0732">Signal</keyword>
<name>A0ABU6C3E5_9ACTN</name>
<sequence>MIRKAAASASVALALLVASPAAAWAAPSAPQKDPVEVCKKLVELVKILNPSAPAADLDKLCEPKSPSPATSPSPSPSTSPSA</sequence>
<reference evidence="3 4" key="1">
    <citation type="submission" date="2022-10" db="EMBL/GenBank/DDBJ databases">
        <authorList>
            <person name="Xie J."/>
            <person name="Shen N."/>
        </authorList>
    </citation>
    <scope>NUCLEOTIDE SEQUENCE [LARGE SCALE GENOMIC DNA]</scope>
    <source>
        <strain evidence="3 4">DSM 41681</strain>
    </source>
</reference>
<proteinExistence type="predicted"/>
<accession>A0ABU6C3E5</accession>
<feature type="chain" id="PRO_5045333024" evidence="2">
    <location>
        <begin position="26"/>
        <end position="82"/>
    </location>
</feature>
<comment type="caution">
    <text evidence="3">The sequence shown here is derived from an EMBL/GenBank/DDBJ whole genome shotgun (WGS) entry which is preliminary data.</text>
</comment>
<protein>
    <submittedName>
        <fullName evidence="3">Uncharacterized protein</fullName>
    </submittedName>
</protein>
<feature type="signal peptide" evidence="2">
    <location>
        <begin position="1"/>
        <end position="25"/>
    </location>
</feature>
<gene>
    <name evidence="3" type="ORF">OKJ48_00435</name>
</gene>